<reference evidence="2" key="1">
    <citation type="journal article" date="2014" name="Front. Microbiol.">
        <title>High frequency of phylogenetically diverse reductive dehalogenase-homologous genes in deep subseafloor sedimentary metagenomes.</title>
        <authorList>
            <person name="Kawai M."/>
            <person name="Futagami T."/>
            <person name="Toyoda A."/>
            <person name="Takaki Y."/>
            <person name="Nishi S."/>
            <person name="Hori S."/>
            <person name="Arai W."/>
            <person name="Tsubouchi T."/>
            <person name="Morono Y."/>
            <person name="Uchiyama I."/>
            <person name="Ito T."/>
            <person name="Fujiyama A."/>
            <person name="Inagaki F."/>
            <person name="Takami H."/>
        </authorList>
    </citation>
    <scope>NUCLEOTIDE SEQUENCE</scope>
    <source>
        <strain evidence="2">Expedition CK06-06</strain>
    </source>
</reference>
<proteinExistence type="predicted"/>
<comment type="caution">
    <text evidence="2">The sequence shown here is derived from an EMBL/GenBank/DDBJ whole genome shotgun (WGS) entry which is preliminary data.</text>
</comment>
<dbReference type="AlphaFoldDB" id="X1J151"/>
<feature type="region of interest" description="Disordered" evidence="1">
    <location>
        <begin position="1"/>
        <end position="25"/>
    </location>
</feature>
<sequence length="141" mass="16290">MNKSGKNNSHNNNGRKRNNGPRSDRLHEGEMIIRRFMLNQPNSRLGLEPGSFRNTFSGQEYESLRVNVLLWRRGRVYFEDSEDTLPVCKSDEGQKPSAVVESPKAERCGHWNGNGWFVPECKLSAWRFYDGRRCAPLCQET</sequence>
<accession>X1J151</accession>
<protein>
    <submittedName>
        <fullName evidence="2">Uncharacterized protein</fullName>
    </submittedName>
</protein>
<feature type="compositionally biased region" description="Low complexity" evidence="1">
    <location>
        <begin position="1"/>
        <end position="12"/>
    </location>
</feature>
<organism evidence="2">
    <name type="scientific">marine sediment metagenome</name>
    <dbReference type="NCBI Taxonomy" id="412755"/>
    <lineage>
        <taxon>unclassified sequences</taxon>
        <taxon>metagenomes</taxon>
        <taxon>ecological metagenomes</taxon>
    </lineage>
</organism>
<dbReference type="EMBL" id="BARU01031531">
    <property type="protein sequence ID" value="GAH75245.1"/>
    <property type="molecule type" value="Genomic_DNA"/>
</dbReference>
<evidence type="ECO:0000313" key="2">
    <source>
        <dbReference type="EMBL" id="GAH75245.1"/>
    </source>
</evidence>
<gene>
    <name evidence="2" type="ORF">S03H2_49860</name>
</gene>
<name>X1J151_9ZZZZ</name>
<evidence type="ECO:0000256" key="1">
    <source>
        <dbReference type="SAM" id="MobiDB-lite"/>
    </source>
</evidence>